<feature type="compositionally biased region" description="Polar residues" evidence="1">
    <location>
        <begin position="123"/>
        <end position="133"/>
    </location>
</feature>
<dbReference type="AlphaFoldDB" id="A0A9W9HUL1"/>
<organism evidence="2 3">
    <name type="scientific">Penicillium capsulatum</name>
    <dbReference type="NCBI Taxonomy" id="69766"/>
    <lineage>
        <taxon>Eukaryota</taxon>
        <taxon>Fungi</taxon>
        <taxon>Dikarya</taxon>
        <taxon>Ascomycota</taxon>
        <taxon>Pezizomycotina</taxon>
        <taxon>Eurotiomycetes</taxon>
        <taxon>Eurotiomycetidae</taxon>
        <taxon>Eurotiales</taxon>
        <taxon>Aspergillaceae</taxon>
        <taxon>Penicillium</taxon>
    </lineage>
</organism>
<comment type="caution">
    <text evidence="2">The sequence shown here is derived from an EMBL/GenBank/DDBJ whole genome shotgun (WGS) entry which is preliminary data.</text>
</comment>
<feature type="compositionally biased region" description="Low complexity" evidence="1">
    <location>
        <begin position="55"/>
        <end position="70"/>
    </location>
</feature>
<name>A0A9W9HUL1_9EURO</name>
<feature type="region of interest" description="Disordered" evidence="1">
    <location>
        <begin position="33"/>
        <end position="133"/>
    </location>
</feature>
<evidence type="ECO:0000313" key="3">
    <source>
        <dbReference type="Proteomes" id="UP001146351"/>
    </source>
</evidence>
<keyword evidence="3" id="KW-1185">Reference proteome</keyword>
<evidence type="ECO:0000313" key="2">
    <source>
        <dbReference type="EMBL" id="KAJ5155314.1"/>
    </source>
</evidence>
<evidence type="ECO:0000256" key="1">
    <source>
        <dbReference type="SAM" id="MobiDB-lite"/>
    </source>
</evidence>
<dbReference type="EMBL" id="JAPQKO010000006">
    <property type="protein sequence ID" value="KAJ5155314.1"/>
    <property type="molecule type" value="Genomic_DNA"/>
</dbReference>
<accession>A0A9W9HUL1</accession>
<gene>
    <name evidence="2" type="ORF">N7492_008117</name>
</gene>
<proteinExistence type="predicted"/>
<protein>
    <submittedName>
        <fullName evidence="2">Uncharacterized protein</fullName>
    </submittedName>
</protein>
<dbReference type="Proteomes" id="UP001146351">
    <property type="component" value="Unassembled WGS sequence"/>
</dbReference>
<reference evidence="2" key="1">
    <citation type="submission" date="2022-11" db="EMBL/GenBank/DDBJ databases">
        <authorList>
            <person name="Petersen C."/>
        </authorList>
    </citation>
    <scope>NUCLEOTIDE SEQUENCE</scope>
    <source>
        <strain evidence="2">IBT 21917</strain>
    </source>
</reference>
<reference evidence="2" key="2">
    <citation type="journal article" date="2023" name="IMA Fungus">
        <title>Comparative genomic study of the Penicillium genus elucidates a diverse pangenome and 15 lateral gene transfer events.</title>
        <authorList>
            <person name="Petersen C."/>
            <person name="Sorensen T."/>
            <person name="Nielsen M.R."/>
            <person name="Sondergaard T.E."/>
            <person name="Sorensen J.L."/>
            <person name="Fitzpatrick D.A."/>
            <person name="Frisvad J.C."/>
            <person name="Nielsen K.L."/>
        </authorList>
    </citation>
    <scope>NUCLEOTIDE SEQUENCE</scope>
    <source>
        <strain evidence="2">IBT 21917</strain>
    </source>
</reference>
<sequence length="133" mass="14824">MSIITYTLAYKIGKKYVLAPILSSDASDLYVPENRTAKKHEQQEMTALPTPPHQPQQQPSYQYNCPPNYQSQPSYMTGGLPYDPALQTYPHSSNDPRASYAPTHASESGYSGPAQERLGTARDMTNSQIQELE</sequence>